<name>A0ABQ2A049_9BACT</name>
<proteinExistence type="predicted"/>
<dbReference type="PROSITE" id="PS51257">
    <property type="entry name" value="PROKAR_LIPOPROTEIN"/>
    <property type="match status" value="1"/>
</dbReference>
<dbReference type="EMBL" id="BMGY01000009">
    <property type="protein sequence ID" value="GGH83681.1"/>
    <property type="molecule type" value="Genomic_DNA"/>
</dbReference>
<organism evidence="1 2">
    <name type="scientific">Hymenobacter frigidus</name>
    <dbReference type="NCBI Taxonomy" id="1524095"/>
    <lineage>
        <taxon>Bacteria</taxon>
        <taxon>Pseudomonadati</taxon>
        <taxon>Bacteroidota</taxon>
        <taxon>Cytophagia</taxon>
        <taxon>Cytophagales</taxon>
        <taxon>Hymenobacteraceae</taxon>
        <taxon>Hymenobacter</taxon>
    </lineage>
</organism>
<reference evidence="2" key="1">
    <citation type="journal article" date="2019" name="Int. J. Syst. Evol. Microbiol.">
        <title>The Global Catalogue of Microorganisms (GCM) 10K type strain sequencing project: providing services to taxonomists for standard genome sequencing and annotation.</title>
        <authorList>
            <consortium name="The Broad Institute Genomics Platform"/>
            <consortium name="The Broad Institute Genome Sequencing Center for Infectious Disease"/>
            <person name="Wu L."/>
            <person name="Ma J."/>
        </authorList>
    </citation>
    <scope>NUCLEOTIDE SEQUENCE [LARGE SCALE GENOMIC DNA]</scope>
    <source>
        <strain evidence="2">CGMCC 1.14966</strain>
    </source>
</reference>
<evidence type="ECO:0008006" key="3">
    <source>
        <dbReference type="Google" id="ProtNLM"/>
    </source>
</evidence>
<sequence>MKKQLFTLCILAVLAVVSSSCKKQYDDNSLAPLDLAYAPIPVTVTNSNFFERYYIVVATAPSGAFSINFSIPSDKGKIKEITRVATGGSGLRDVQVGAPTVLYNYNGLTGTNAGFTPIPGTGSNTIMFSSTLAAYSTYRTRVGTGVAPTAPTVSVTPQSPNQIEFFFLITLEDGTTIIPPRVLVRVI</sequence>
<accession>A0ABQ2A049</accession>
<evidence type="ECO:0000313" key="1">
    <source>
        <dbReference type="EMBL" id="GGH83681.1"/>
    </source>
</evidence>
<dbReference type="RefSeq" id="WP_188561325.1">
    <property type="nucleotide sequence ID" value="NZ_BMGY01000009.1"/>
</dbReference>
<evidence type="ECO:0000313" key="2">
    <source>
        <dbReference type="Proteomes" id="UP000637774"/>
    </source>
</evidence>
<comment type="caution">
    <text evidence="1">The sequence shown here is derived from an EMBL/GenBank/DDBJ whole genome shotgun (WGS) entry which is preliminary data.</text>
</comment>
<gene>
    <name evidence="1" type="ORF">GCM10011495_13850</name>
</gene>
<keyword evidence="2" id="KW-1185">Reference proteome</keyword>
<dbReference type="Proteomes" id="UP000637774">
    <property type="component" value="Unassembled WGS sequence"/>
</dbReference>
<protein>
    <recommendedName>
        <fullName evidence="3">DUF4397 domain-containing protein</fullName>
    </recommendedName>
</protein>